<dbReference type="Pfam" id="PF12146">
    <property type="entry name" value="Hydrolase_4"/>
    <property type="match status" value="1"/>
</dbReference>
<dbReference type="InterPro" id="IPR029058">
    <property type="entry name" value="AB_hydrolase_fold"/>
</dbReference>
<organism evidence="2 3">
    <name type="scientific">Actinomyces weissii</name>
    <dbReference type="NCBI Taxonomy" id="675090"/>
    <lineage>
        <taxon>Bacteria</taxon>
        <taxon>Bacillati</taxon>
        <taxon>Actinomycetota</taxon>
        <taxon>Actinomycetes</taxon>
        <taxon>Actinomycetales</taxon>
        <taxon>Actinomycetaceae</taxon>
        <taxon>Actinomyces</taxon>
    </lineage>
</organism>
<dbReference type="GO" id="GO:0016787">
    <property type="term" value="F:hydrolase activity"/>
    <property type="evidence" value="ECO:0007669"/>
    <property type="project" value="UniProtKB-KW"/>
</dbReference>
<proteinExistence type="predicted"/>
<dbReference type="Gene3D" id="3.40.50.1820">
    <property type="entry name" value="alpha/beta hydrolase"/>
    <property type="match status" value="1"/>
</dbReference>
<keyword evidence="3" id="KW-1185">Reference proteome</keyword>
<protein>
    <submittedName>
        <fullName evidence="2">Alpha/beta fold hydrolase</fullName>
    </submittedName>
</protein>
<dbReference type="KEGG" id="awe:JG540_08555"/>
<dbReference type="AlphaFoldDB" id="A0A7T7S381"/>
<dbReference type="InterPro" id="IPR022742">
    <property type="entry name" value="Hydrolase_4"/>
</dbReference>
<evidence type="ECO:0000313" key="3">
    <source>
        <dbReference type="Proteomes" id="UP000595895"/>
    </source>
</evidence>
<dbReference type="Proteomes" id="UP000595895">
    <property type="component" value="Chromosome"/>
</dbReference>
<sequence>MAADDGVCIHLRSWLPEGVRVLGAPVRDTDRSPRAVLQIAHGLAEHGGRYERFAAAAVAAGFAVHANDHRGHGKSVLRPEDKGFFADTNGWQAVVGDLDAVLRLERAAYPGVPVFLLGHSLGSFMVRDLAAQHGDELAGMILTGAGMGPGITGLAARAFMRGRAFFKGPRHLSATLDQLLFGGYNSYFAPSRTSFDWLSRDEAEVDAYLMDPMCGFVCTAALYEDVLKGTAAVSSPRLMACTPVDLPVLIASGDMDPVGEQGRGVREVAAAYRKVGIKDLTTVLYPQARHEILNELNRDEVTADILRWIEERLPPEPAA</sequence>
<keyword evidence="2" id="KW-0378">Hydrolase</keyword>
<evidence type="ECO:0000313" key="2">
    <source>
        <dbReference type="EMBL" id="QQM68445.1"/>
    </source>
</evidence>
<dbReference type="PANTHER" id="PTHR11614">
    <property type="entry name" value="PHOSPHOLIPASE-RELATED"/>
    <property type="match status" value="1"/>
</dbReference>
<name>A0A7T7S381_9ACTO</name>
<dbReference type="SUPFAM" id="SSF53474">
    <property type="entry name" value="alpha/beta-Hydrolases"/>
    <property type="match status" value="1"/>
</dbReference>
<evidence type="ECO:0000259" key="1">
    <source>
        <dbReference type="Pfam" id="PF12146"/>
    </source>
</evidence>
<reference evidence="2 3" key="1">
    <citation type="submission" date="2020-12" db="EMBL/GenBank/DDBJ databases">
        <authorList>
            <person name="Zhou J."/>
        </authorList>
    </citation>
    <scope>NUCLEOTIDE SEQUENCE [LARGE SCALE GENOMIC DNA]</scope>
    <source>
        <strain evidence="2 3">CCUG 61299</strain>
    </source>
</reference>
<dbReference type="EMBL" id="CP066802">
    <property type="protein sequence ID" value="QQM68445.1"/>
    <property type="molecule type" value="Genomic_DNA"/>
</dbReference>
<gene>
    <name evidence="2" type="ORF">JG540_08555</name>
</gene>
<feature type="domain" description="Serine aminopeptidase S33" evidence="1">
    <location>
        <begin position="32"/>
        <end position="296"/>
    </location>
</feature>
<accession>A0A7T7S381</accession>
<dbReference type="InterPro" id="IPR051044">
    <property type="entry name" value="MAG_DAG_Lipase"/>
</dbReference>